<sequence length="421" mass="48210">MPLPRRSKPDWDNSNNNLKVYKLSKDDLDHKLKSRKHKPLQDYTNLNLTRRRRPDGSEYVVGRYTPSVVDPRKSLLRSRPKSAEESSRASEFSLPHERSGSSQEKSFEQEADSQTAVSCEKTDPKYSMYRIPSSFHFTHATGLVETCVVSSSSDVEQMVELQDTEINMEESSDSGVLENSSSPEETKQREVESERQEFTGAGSNDTNNKTATRRAWSLSDSTKKIKGGALRVEADSPLSGQRVTQRLHFPTQSSKREKANENDLDHLEQACEELRTKVVKYEYLTGRLEVAQPLERRSEIQGSYTEFLLRASSRLVEYLNKRNSTQEKKVEQLEQECSILRGESVELKIEMDKVKEESNNRVNCLQNEMQTQLSELKEENSKLQEQVRMLLDNIEFQGIQHLLDRNLKSIGGSRVTSARSH</sequence>
<feature type="coiled-coil region" evidence="1">
    <location>
        <begin position="316"/>
        <end position="393"/>
    </location>
</feature>
<dbReference type="EMBL" id="JH993107">
    <property type="protein sequence ID" value="EKX34532.1"/>
    <property type="molecule type" value="Genomic_DNA"/>
</dbReference>
<feature type="compositionally biased region" description="Basic and acidic residues" evidence="2">
    <location>
        <begin position="184"/>
        <end position="197"/>
    </location>
</feature>
<evidence type="ECO:0000313" key="3">
    <source>
        <dbReference type="EMBL" id="EKX34532.1"/>
    </source>
</evidence>
<organism evidence="3">
    <name type="scientific">Guillardia theta (strain CCMP2712)</name>
    <name type="common">Cryptophyte</name>
    <dbReference type="NCBI Taxonomy" id="905079"/>
    <lineage>
        <taxon>Eukaryota</taxon>
        <taxon>Cryptophyceae</taxon>
        <taxon>Pyrenomonadales</taxon>
        <taxon>Geminigeraceae</taxon>
        <taxon>Guillardia</taxon>
    </lineage>
</organism>
<dbReference type="EnsemblProtists" id="EKX34532">
    <property type="protein sequence ID" value="EKX34532"/>
    <property type="gene ID" value="GUITHDRAFT_119276"/>
</dbReference>
<accession>L1IEK8</accession>
<dbReference type="Proteomes" id="UP000011087">
    <property type="component" value="Unassembled WGS sequence"/>
</dbReference>
<dbReference type="AlphaFoldDB" id="L1IEK8"/>
<dbReference type="HOGENOM" id="CLU_652914_0_0_1"/>
<gene>
    <name evidence="3" type="ORF">GUITHDRAFT_119276</name>
</gene>
<dbReference type="RefSeq" id="XP_005821512.1">
    <property type="nucleotide sequence ID" value="XM_005821455.1"/>
</dbReference>
<proteinExistence type="predicted"/>
<reference evidence="3 5" key="1">
    <citation type="journal article" date="2012" name="Nature">
        <title>Algal genomes reveal evolutionary mosaicism and the fate of nucleomorphs.</title>
        <authorList>
            <consortium name="DOE Joint Genome Institute"/>
            <person name="Curtis B.A."/>
            <person name="Tanifuji G."/>
            <person name="Burki F."/>
            <person name="Gruber A."/>
            <person name="Irimia M."/>
            <person name="Maruyama S."/>
            <person name="Arias M.C."/>
            <person name="Ball S.G."/>
            <person name="Gile G.H."/>
            <person name="Hirakawa Y."/>
            <person name="Hopkins J.F."/>
            <person name="Kuo A."/>
            <person name="Rensing S.A."/>
            <person name="Schmutz J."/>
            <person name="Symeonidi A."/>
            <person name="Elias M."/>
            <person name="Eveleigh R.J."/>
            <person name="Herman E.K."/>
            <person name="Klute M.J."/>
            <person name="Nakayama T."/>
            <person name="Obornik M."/>
            <person name="Reyes-Prieto A."/>
            <person name="Armbrust E.V."/>
            <person name="Aves S.J."/>
            <person name="Beiko R.G."/>
            <person name="Coutinho P."/>
            <person name="Dacks J.B."/>
            <person name="Durnford D.G."/>
            <person name="Fast N.M."/>
            <person name="Green B.R."/>
            <person name="Grisdale C.J."/>
            <person name="Hempel F."/>
            <person name="Henrissat B."/>
            <person name="Hoppner M.P."/>
            <person name="Ishida K."/>
            <person name="Kim E."/>
            <person name="Koreny L."/>
            <person name="Kroth P.G."/>
            <person name="Liu Y."/>
            <person name="Malik S.B."/>
            <person name="Maier U.G."/>
            <person name="McRose D."/>
            <person name="Mock T."/>
            <person name="Neilson J.A."/>
            <person name="Onodera N.T."/>
            <person name="Poole A.M."/>
            <person name="Pritham E.J."/>
            <person name="Richards T.A."/>
            <person name="Rocap G."/>
            <person name="Roy S.W."/>
            <person name="Sarai C."/>
            <person name="Schaack S."/>
            <person name="Shirato S."/>
            <person name="Slamovits C.H."/>
            <person name="Spencer D.F."/>
            <person name="Suzuki S."/>
            <person name="Worden A.Z."/>
            <person name="Zauner S."/>
            <person name="Barry K."/>
            <person name="Bell C."/>
            <person name="Bharti A.K."/>
            <person name="Crow J.A."/>
            <person name="Grimwood J."/>
            <person name="Kramer R."/>
            <person name="Lindquist E."/>
            <person name="Lucas S."/>
            <person name="Salamov A."/>
            <person name="McFadden G.I."/>
            <person name="Lane C.E."/>
            <person name="Keeling P.J."/>
            <person name="Gray M.W."/>
            <person name="Grigoriev I.V."/>
            <person name="Archibald J.M."/>
        </authorList>
    </citation>
    <scope>NUCLEOTIDE SEQUENCE</scope>
    <source>
        <strain evidence="3 5">CCMP2712</strain>
    </source>
</reference>
<reference evidence="4" key="3">
    <citation type="submission" date="2016-03" db="UniProtKB">
        <authorList>
            <consortium name="EnsemblProtists"/>
        </authorList>
    </citation>
    <scope>IDENTIFICATION</scope>
</reference>
<dbReference type="GeneID" id="17291286"/>
<name>L1IEK8_GUITC</name>
<evidence type="ECO:0000256" key="1">
    <source>
        <dbReference type="SAM" id="Coils"/>
    </source>
</evidence>
<evidence type="ECO:0000256" key="2">
    <source>
        <dbReference type="SAM" id="MobiDB-lite"/>
    </source>
</evidence>
<keyword evidence="5" id="KW-1185">Reference proteome</keyword>
<feature type="compositionally biased region" description="Basic and acidic residues" evidence="2">
    <location>
        <begin position="81"/>
        <end position="99"/>
    </location>
</feature>
<reference evidence="5" key="2">
    <citation type="submission" date="2012-11" db="EMBL/GenBank/DDBJ databases">
        <authorList>
            <person name="Kuo A."/>
            <person name="Curtis B.A."/>
            <person name="Tanifuji G."/>
            <person name="Burki F."/>
            <person name="Gruber A."/>
            <person name="Irimia M."/>
            <person name="Maruyama S."/>
            <person name="Arias M.C."/>
            <person name="Ball S.G."/>
            <person name="Gile G.H."/>
            <person name="Hirakawa Y."/>
            <person name="Hopkins J.F."/>
            <person name="Rensing S.A."/>
            <person name="Schmutz J."/>
            <person name="Symeonidi A."/>
            <person name="Elias M."/>
            <person name="Eveleigh R.J."/>
            <person name="Herman E.K."/>
            <person name="Klute M.J."/>
            <person name="Nakayama T."/>
            <person name="Obornik M."/>
            <person name="Reyes-Prieto A."/>
            <person name="Armbrust E.V."/>
            <person name="Aves S.J."/>
            <person name="Beiko R.G."/>
            <person name="Coutinho P."/>
            <person name="Dacks J.B."/>
            <person name="Durnford D.G."/>
            <person name="Fast N.M."/>
            <person name="Green B.R."/>
            <person name="Grisdale C."/>
            <person name="Hempe F."/>
            <person name="Henrissat B."/>
            <person name="Hoppner M.P."/>
            <person name="Ishida K.-I."/>
            <person name="Kim E."/>
            <person name="Koreny L."/>
            <person name="Kroth P.G."/>
            <person name="Liu Y."/>
            <person name="Malik S.-B."/>
            <person name="Maier U.G."/>
            <person name="McRose D."/>
            <person name="Mock T."/>
            <person name="Neilson J.A."/>
            <person name="Onodera N.T."/>
            <person name="Poole A.M."/>
            <person name="Pritham E.J."/>
            <person name="Richards T.A."/>
            <person name="Rocap G."/>
            <person name="Roy S.W."/>
            <person name="Sarai C."/>
            <person name="Schaack S."/>
            <person name="Shirato S."/>
            <person name="Slamovits C.H."/>
            <person name="Spencer D.F."/>
            <person name="Suzuki S."/>
            <person name="Worden A.Z."/>
            <person name="Zauner S."/>
            <person name="Barry K."/>
            <person name="Bell C."/>
            <person name="Bharti A.K."/>
            <person name="Crow J.A."/>
            <person name="Grimwood J."/>
            <person name="Kramer R."/>
            <person name="Lindquist E."/>
            <person name="Lucas S."/>
            <person name="Salamov A."/>
            <person name="McFadden G.I."/>
            <person name="Lane C.E."/>
            <person name="Keeling P.J."/>
            <person name="Gray M.W."/>
            <person name="Grigoriev I.V."/>
            <person name="Archibald J.M."/>
        </authorList>
    </citation>
    <scope>NUCLEOTIDE SEQUENCE</scope>
    <source>
        <strain evidence="5">CCMP2712</strain>
    </source>
</reference>
<feature type="compositionally biased region" description="Polar residues" evidence="2">
    <location>
        <begin position="173"/>
        <end position="183"/>
    </location>
</feature>
<feature type="region of interest" description="Disordered" evidence="2">
    <location>
        <begin position="165"/>
        <end position="218"/>
    </location>
</feature>
<dbReference type="KEGG" id="gtt:GUITHDRAFT_119276"/>
<dbReference type="PaxDb" id="55529-EKX34532"/>
<feature type="coiled-coil region" evidence="1">
    <location>
        <begin position="257"/>
        <end position="284"/>
    </location>
</feature>
<dbReference type="SUPFAM" id="SSF75704">
    <property type="entry name" value="Mitotic arrest deficient-like 1, Mad1"/>
    <property type="match status" value="1"/>
</dbReference>
<feature type="compositionally biased region" description="Polar residues" evidence="2">
    <location>
        <begin position="201"/>
        <end position="210"/>
    </location>
</feature>
<evidence type="ECO:0000313" key="5">
    <source>
        <dbReference type="Proteomes" id="UP000011087"/>
    </source>
</evidence>
<protein>
    <submittedName>
        <fullName evidence="3 4">Uncharacterized protein</fullName>
    </submittedName>
</protein>
<feature type="region of interest" description="Disordered" evidence="2">
    <location>
        <begin position="29"/>
        <end position="120"/>
    </location>
</feature>
<keyword evidence="1" id="KW-0175">Coiled coil</keyword>
<evidence type="ECO:0000313" key="4">
    <source>
        <dbReference type="EnsemblProtists" id="EKX34532"/>
    </source>
</evidence>